<comment type="caution">
    <text evidence="2">The sequence shown here is derived from an EMBL/GenBank/DDBJ whole genome shotgun (WGS) entry which is preliminary data.</text>
</comment>
<dbReference type="OrthoDB" id="8527261at2"/>
<sequence>MDQPKTIQSLVQQILQTALALDTQFTPSSPLLGALPEFDSASIMTILTMLEDHYGFQFDDDELSAEIFATFGSLCQFVQNKHHATC</sequence>
<feature type="domain" description="Carrier" evidence="1">
    <location>
        <begin position="1"/>
        <end position="82"/>
    </location>
</feature>
<accession>A0A437QSX9</accession>
<dbReference type="Gene3D" id="1.10.1200.10">
    <property type="entry name" value="ACP-like"/>
    <property type="match status" value="1"/>
</dbReference>
<dbReference type="InterPro" id="IPR009081">
    <property type="entry name" value="PP-bd_ACP"/>
</dbReference>
<gene>
    <name evidence="2" type="ORF">EOE67_08875</name>
</gene>
<dbReference type="EMBL" id="SACS01000008">
    <property type="protein sequence ID" value="RVU37594.1"/>
    <property type="molecule type" value="Genomic_DNA"/>
</dbReference>
<dbReference type="Proteomes" id="UP000283077">
    <property type="component" value="Unassembled WGS sequence"/>
</dbReference>
<dbReference type="Pfam" id="PF00550">
    <property type="entry name" value="PP-binding"/>
    <property type="match status" value="1"/>
</dbReference>
<dbReference type="AlphaFoldDB" id="A0A437QSX9"/>
<dbReference type="SUPFAM" id="SSF47336">
    <property type="entry name" value="ACP-like"/>
    <property type="match status" value="1"/>
</dbReference>
<organism evidence="2 3">
    <name type="scientific">Rheinheimera riviphila</name>
    <dbReference type="NCBI Taxonomy" id="1834037"/>
    <lineage>
        <taxon>Bacteria</taxon>
        <taxon>Pseudomonadati</taxon>
        <taxon>Pseudomonadota</taxon>
        <taxon>Gammaproteobacteria</taxon>
        <taxon>Chromatiales</taxon>
        <taxon>Chromatiaceae</taxon>
        <taxon>Rheinheimera</taxon>
    </lineage>
</organism>
<evidence type="ECO:0000259" key="1">
    <source>
        <dbReference type="PROSITE" id="PS50075"/>
    </source>
</evidence>
<proteinExistence type="predicted"/>
<reference evidence="2 3" key="1">
    <citation type="submission" date="2019-01" db="EMBL/GenBank/DDBJ databases">
        <authorList>
            <person name="Chen W.-M."/>
        </authorList>
    </citation>
    <scope>NUCLEOTIDE SEQUENCE [LARGE SCALE GENOMIC DNA]</scope>
    <source>
        <strain evidence="2 3">KYPC3</strain>
    </source>
</reference>
<evidence type="ECO:0000313" key="2">
    <source>
        <dbReference type="EMBL" id="RVU37594.1"/>
    </source>
</evidence>
<keyword evidence="3" id="KW-1185">Reference proteome</keyword>
<protein>
    <submittedName>
        <fullName evidence="2">Acyl carrier protein</fullName>
    </submittedName>
</protein>
<dbReference type="InterPro" id="IPR036736">
    <property type="entry name" value="ACP-like_sf"/>
</dbReference>
<evidence type="ECO:0000313" key="3">
    <source>
        <dbReference type="Proteomes" id="UP000283077"/>
    </source>
</evidence>
<name>A0A437QSX9_9GAMM</name>
<dbReference type="RefSeq" id="WP_068065958.1">
    <property type="nucleotide sequence ID" value="NZ_SACS01000008.1"/>
</dbReference>
<dbReference type="PROSITE" id="PS50075">
    <property type="entry name" value="CARRIER"/>
    <property type="match status" value="1"/>
</dbReference>